<dbReference type="GeneID" id="66819650"/>
<dbReference type="EMBL" id="JAODZE010000021">
    <property type="protein sequence ID" value="MDH0147925.1"/>
    <property type="molecule type" value="Genomic_DNA"/>
</dbReference>
<dbReference type="AlphaFoldDB" id="A0A3R8VNP5"/>
<reference evidence="3" key="1">
    <citation type="submission" date="2020-02" db="EMBL/GenBank/DDBJ databases">
        <title>Synteny-based analysis reveals conserved mechanism for high triclosan tolerance in Pseudomonas, as well as instances of horizontal transfer.</title>
        <authorList>
            <person name="Mcfarland A.G."/>
            <person name="Bertucci H.K."/>
            <person name="Litmann E."/>
            <person name="Shen J."/>
            <person name="Huttenhower C."/>
            <person name="Hartmann E.M."/>
        </authorList>
    </citation>
    <scope>NUCLEOTIDE SEQUENCE</scope>
    <source>
        <strain evidence="3">109A1</strain>
    </source>
</reference>
<reference evidence="4" key="2">
    <citation type="submission" date="2022-09" db="EMBL/GenBank/DDBJ databases">
        <title>Intensive care unit water sources are persistently colonized with multi-drug resistant bacteria and are the site of extensive horizontal gene transfer of antibiotic resistance genes.</title>
        <authorList>
            <person name="Diorio-Toth L."/>
        </authorList>
    </citation>
    <scope>NUCLEOTIDE SEQUENCE</scope>
    <source>
        <strain evidence="5">GD03864</strain>
        <strain evidence="4">GD04147</strain>
    </source>
</reference>
<feature type="compositionally biased region" description="Low complexity" evidence="1">
    <location>
        <begin position="49"/>
        <end position="66"/>
    </location>
</feature>
<gene>
    <name evidence="3" type="ORF">G7024_01635</name>
    <name evidence="5" type="ORF">N5D09_18800</name>
    <name evidence="4" type="ORF">N7335_16160</name>
</gene>
<organism evidence="4 6">
    <name type="scientific">Stutzerimonas stutzeri</name>
    <name type="common">Pseudomonas stutzeri</name>
    <dbReference type="NCBI Taxonomy" id="316"/>
    <lineage>
        <taxon>Bacteria</taxon>
        <taxon>Pseudomonadati</taxon>
        <taxon>Pseudomonadota</taxon>
        <taxon>Gammaproteobacteria</taxon>
        <taxon>Pseudomonadales</taxon>
        <taxon>Pseudomonadaceae</taxon>
        <taxon>Stutzerimonas</taxon>
    </lineage>
</organism>
<dbReference type="Proteomes" id="UP001138621">
    <property type="component" value="Unassembled WGS sequence"/>
</dbReference>
<keyword evidence="2" id="KW-0732">Signal</keyword>
<dbReference type="Proteomes" id="UP001158076">
    <property type="component" value="Unassembled WGS sequence"/>
</dbReference>
<evidence type="ECO:0000313" key="6">
    <source>
        <dbReference type="Proteomes" id="UP001158076"/>
    </source>
</evidence>
<proteinExistence type="predicted"/>
<feature type="region of interest" description="Disordered" evidence="1">
    <location>
        <begin position="20"/>
        <end position="98"/>
    </location>
</feature>
<dbReference type="KEGG" id="psz:PSTAB_0428"/>
<feature type="signal peptide" evidence="2">
    <location>
        <begin position="1"/>
        <end position="21"/>
    </location>
</feature>
<comment type="caution">
    <text evidence="4">The sequence shown here is derived from an EMBL/GenBank/DDBJ whole genome shotgun (WGS) entry which is preliminary data.</text>
</comment>
<dbReference type="EMBL" id="JAOCDG010000044">
    <property type="protein sequence ID" value="MDH0690146.1"/>
    <property type="molecule type" value="Genomic_DNA"/>
</dbReference>
<evidence type="ECO:0000313" key="4">
    <source>
        <dbReference type="EMBL" id="MDH0147925.1"/>
    </source>
</evidence>
<dbReference type="RefSeq" id="WP_013981536.1">
    <property type="nucleotide sequence ID" value="NC_015740.1"/>
</dbReference>
<feature type="chain" id="PRO_5044396541" evidence="2">
    <location>
        <begin position="22"/>
        <end position="98"/>
    </location>
</feature>
<accession>A0A3R8VNP5</accession>
<evidence type="ECO:0000256" key="1">
    <source>
        <dbReference type="SAM" id="MobiDB-lite"/>
    </source>
</evidence>
<protein>
    <submittedName>
        <fullName evidence="4">Uncharacterized protein</fullName>
    </submittedName>
</protein>
<name>A0A3R8VNP5_STUST</name>
<evidence type="ECO:0000313" key="3">
    <source>
        <dbReference type="EMBL" id="MBA1303099.1"/>
    </source>
</evidence>
<evidence type="ECO:0000256" key="2">
    <source>
        <dbReference type="SAM" id="SignalP"/>
    </source>
</evidence>
<feature type="compositionally biased region" description="Basic and acidic residues" evidence="1">
    <location>
        <begin position="30"/>
        <end position="48"/>
    </location>
</feature>
<dbReference type="Proteomes" id="UP001161139">
    <property type="component" value="Unassembled WGS sequence"/>
</dbReference>
<dbReference type="EMBL" id="JAAMRD010000001">
    <property type="protein sequence ID" value="MBA1303099.1"/>
    <property type="molecule type" value="Genomic_DNA"/>
</dbReference>
<evidence type="ECO:0000313" key="5">
    <source>
        <dbReference type="EMBL" id="MDH0690146.1"/>
    </source>
</evidence>
<sequence length="98" mass="10736">MNFVRYGILLLSLAFASGVMAEGTGPTQPDKARQHPLDNSEPRDEPAEQPRQQQQLDQPPTLQPRQSPIETDVPPQLDPVDEQPGSDVDAAGPRVLRS</sequence>